<feature type="region of interest" description="Disordered" evidence="4">
    <location>
        <begin position="469"/>
        <end position="507"/>
    </location>
</feature>
<dbReference type="Proteomes" id="UP000325440">
    <property type="component" value="Unassembled WGS sequence"/>
</dbReference>
<organism evidence="5 6">
    <name type="scientific">Cinara cedri</name>
    <dbReference type="NCBI Taxonomy" id="506608"/>
    <lineage>
        <taxon>Eukaryota</taxon>
        <taxon>Metazoa</taxon>
        <taxon>Ecdysozoa</taxon>
        <taxon>Arthropoda</taxon>
        <taxon>Hexapoda</taxon>
        <taxon>Insecta</taxon>
        <taxon>Pterygota</taxon>
        <taxon>Neoptera</taxon>
        <taxon>Paraneoptera</taxon>
        <taxon>Hemiptera</taxon>
        <taxon>Sternorrhyncha</taxon>
        <taxon>Aphidomorpha</taxon>
        <taxon>Aphidoidea</taxon>
        <taxon>Aphididae</taxon>
        <taxon>Lachninae</taxon>
        <taxon>Cinara</taxon>
    </lineage>
</organism>
<evidence type="ECO:0000313" key="6">
    <source>
        <dbReference type="Proteomes" id="UP000325440"/>
    </source>
</evidence>
<dbReference type="GO" id="GO:0051257">
    <property type="term" value="P:meiotic spindle midzone assembly"/>
    <property type="evidence" value="ECO:0007669"/>
    <property type="project" value="TreeGrafter"/>
</dbReference>
<comment type="subcellular location">
    <subcellularLocation>
        <location evidence="1">Cytoplasm</location>
    </subcellularLocation>
</comment>
<reference evidence="5 6" key="1">
    <citation type="submission" date="2019-08" db="EMBL/GenBank/DDBJ databases">
        <authorList>
            <person name="Alioto T."/>
            <person name="Alioto T."/>
            <person name="Gomez Garrido J."/>
        </authorList>
    </citation>
    <scope>NUCLEOTIDE SEQUENCE [LARGE SCALE GENOMIC DNA]</scope>
</reference>
<evidence type="ECO:0000256" key="4">
    <source>
        <dbReference type="SAM" id="MobiDB-lite"/>
    </source>
</evidence>
<dbReference type="PANTHER" id="PTHR13142:SF1">
    <property type="entry name" value="INNER CENTROMERE PROTEIN"/>
    <property type="match status" value="1"/>
</dbReference>
<keyword evidence="2" id="KW-0963">Cytoplasm</keyword>
<keyword evidence="6" id="KW-1185">Reference proteome</keyword>
<dbReference type="GO" id="GO:0005634">
    <property type="term" value="C:nucleus"/>
    <property type="evidence" value="ECO:0007669"/>
    <property type="project" value="TreeGrafter"/>
</dbReference>
<evidence type="ECO:0000313" key="5">
    <source>
        <dbReference type="EMBL" id="VVC29156.1"/>
    </source>
</evidence>
<evidence type="ECO:0000256" key="3">
    <source>
        <dbReference type="SAM" id="Coils"/>
    </source>
</evidence>
<dbReference type="GO" id="GO:0000281">
    <property type="term" value="P:mitotic cytokinesis"/>
    <property type="evidence" value="ECO:0007669"/>
    <property type="project" value="TreeGrafter"/>
</dbReference>
<accession>A0A5E4MFN4</accession>
<feature type="compositionally biased region" description="Basic and acidic residues" evidence="4">
    <location>
        <begin position="245"/>
        <end position="260"/>
    </location>
</feature>
<evidence type="ECO:0000256" key="2">
    <source>
        <dbReference type="ARBA" id="ARBA00022490"/>
    </source>
</evidence>
<dbReference type="EMBL" id="CABPRJ010000488">
    <property type="protein sequence ID" value="VVC29156.1"/>
    <property type="molecule type" value="Genomic_DNA"/>
</dbReference>
<feature type="coiled-coil region" evidence="3">
    <location>
        <begin position="365"/>
        <end position="432"/>
    </location>
</feature>
<evidence type="ECO:0000256" key="1">
    <source>
        <dbReference type="ARBA" id="ARBA00004496"/>
    </source>
</evidence>
<dbReference type="GO" id="GO:0000776">
    <property type="term" value="C:kinetochore"/>
    <property type="evidence" value="ECO:0007669"/>
    <property type="project" value="TreeGrafter"/>
</dbReference>
<dbReference type="GO" id="GO:0032133">
    <property type="term" value="C:chromosome passenger complex"/>
    <property type="evidence" value="ECO:0007669"/>
    <property type="project" value="TreeGrafter"/>
</dbReference>
<dbReference type="GO" id="GO:0005737">
    <property type="term" value="C:cytoplasm"/>
    <property type="evidence" value="ECO:0007669"/>
    <property type="project" value="UniProtKB-SubCell"/>
</dbReference>
<name>A0A5E4MFN4_9HEMI</name>
<dbReference type="PANTHER" id="PTHR13142">
    <property type="entry name" value="INNER CENTROMERE PROTEIN"/>
    <property type="match status" value="1"/>
</dbReference>
<dbReference type="GO" id="GO:0051310">
    <property type="term" value="P:metaphase chromosome alignment"/>
    <property type="evidence" value="ECO:0007669"/>
    <property type="project" value="TreeGrafter"/>
</dbReference>
<dbReference type="GO" id="GO:1990385">
    <property type="term" value="C:meiotic spindle midzone"/>
    <property type="evidence" value="ECO:0007669"/>
    <property type="project" value="TreeGrafter"/>
</dbReference>
<sequence length="577" mass="66169">MIATVAVSLHNKHLTIFNYSKMDFQSTNMFEIWKEMGMLTLQSIKNINNGLELQTMKLDGVYRNLINQAAQRELFNNCGLEKKLSKKSKVKNVETGDLFSAESNFQQPAVPPLRRTKRQASMLAVEKIRGVRESATISSSGGCSTRASRARAISTFIEDSNPFNGPKANSTFVIPKKDMGNVEEFLSPHNMFSPEKDSNIKPTNANHTYNIKIQSKTNLKKKSDKTVDLITEDSSSKSGVPKVSTRTDSKKNSVAPEKIDKQREKLEDIDVNIKEQSPQTRTKKRKLQEENQMAEICVKKANVIHVPLEIQTSTPNKPLDVPQTPHQIRENEAEKRKELYLKSKADKKKFEDQHLKVTKQREVQMKLAEEKFKKTAEDKKKKEEAQRLKELKIKEELLKKQKQQAELNSKRKQALEARVLKKKEEIDRKVKESELKKKNELKLVKNLPEVVNSPLRSALPKPIAKTAVLPKTKTGNNEIDKNENDYDLNDMSAQDSSDDESGPKKKVPSWAIRENRAPVLELQYHVDAQERDAFFNCPKIMDLQKTFEGWPIRNRQRTSSAVWNTPPRFSEYIRNQC</sequence>
<feature type="region of interest" description="Disordered" evidence="4">
    <location>
        <begin position="230"/>
        <end position="260"/>
    </location>
</feature>
<protein>
    <submittedName>
        <fullName evidence="5">Inner centromere protein, ARK-binding domain</fullName>
    </submittedName>
</protein>
<dbReference type="AlphaFoldDB" id="A0A5E4MFN4"/>
<keyword evidence="3" id="KW-0175">Coiled coil</keyword>
<proteinExistence type="predicted"/>
<dbReference type="GO" id="GO:0030496">
    <property type="term" value="C:midbody"/>
    <property type="evidence" value="ECO:0007669"/>
    <property type="project" value="TreeGrafter"/>
</dbReference>
<gene>
    <name evidence="5" type="ORF">CINCED_3A004368</name>
</gene>
<dbReference type="OrthoDB" id="6123at2759"/>